<evidence type="ECO:0000313" key="12">
    <source>
        <dbReference type="EMBL" id="QOV89620.1"/>
    </source>
</evidence>
<evidence type="ECO:0000256" key="6">
    <source>
        <dbReference type="ARBA" id="ARBA00023065"/>
    </source>
</evidence>
<gene>
    <name evidence="11" type="primary">fluC</name>
    <name evidence="11" type="synonym">crcB</name>
    <name evidence="12" type="ORF">IPV69_26095</name>
</gene>
<dbReference type="GO" id="GO:0062054">
    <property type="term" value="F:fluoride channel activity"/>
    <property type="evidence" value="ECO:0007669"/>
    <property type="project" value="UniProtKB-UniRule"/>
</dbReference>
<dbReference type="RefSeq" id="WP_206292670.1">
    <property type="nucleotide sequence ID" value="NZ_CP063458.1"/>
</dbReference>
<feature type="transmembrane region" description="Helical" evidence="11">
    <location>
        <begin position="100"/>
        <end position="123"/>
    </location>
</feature>
<evidence type="ECO:0000256" key="5">
    <source>
        <dbReference type="ARBA" id="ARBA00022989"/>
    </source>
</evidence>
<dbReference type="KEGG" id="hbs:IPV69_26095"/>
<sequence length="125" mass="13012">MHALLQCLTVGAAGFVGAIVRFGLGTFAAHLVPDRPWLGTAVINLTGSFVLGYFMAAFGDRFPMGHPMRLAVATGFLGAYTTFSTFTYEADTMLRGGQYLTLALYVGGSVVLGILACGIGVAAGR</sequence>
<evidence type="ECO:0000256" key="9">
    <source>
        <dbReference type="ARBA" id="ARBA00035120"/>
    </source>
</evidence>
<dbReference type="PANTHER" id="PTHR28259:SF1">
    <property type="entry name" value="FLUORIDE EXPORT PROTEIN 1-RELATED"/>
    <property type="match status" value="1"/>
</dbReference>
<evidence type="ECO:0000256" key="3">
    <source>
        <dbReference type="ARBA" id="ARBA00022519"/>
    </source>
</evidence>
<dbReference type="Pfam" id="PF02537">
    <property type="entry name" value="CRCB"/>
    <property type="match status" value="1"/>
</dbReference>
<keyword evidence="3" id="KW-0997">Cell inner membrane</keyword>
<keyword evidence="2 11" id="KW-1003">Cell membrane</keyword>
<feature type="transmembrane region" description="Helical" evidence="11">
    <location>
        <begin position="70"/>
        <end position="88"/>
    </location>
</feature>
<feature type="binding site" evidence="11">
    <location>
        <position position="78"/>
    </location>
    <ligand>
        <name>Na(+)</name>
        <dbReference type="ChEBI" id="CHEBI:29101"/>
        <note>structural</note>
    </ligand>
</feature>
<dbReference type="HAMAP" id="MF_00454">
    <property type="entry name" value="FluC"/>
    <property type="match status" value="1"/>
</dbReference>
<name>A0A7M2WYS0_9BACT</name>
<proteinExistence type="inferred from homology"/>
<keyword evidence="6 11" id="KW-0406">Ion transport</keyword>
<dbReference type="PANTHER" id="PTHR28259">
    <property type="entry name" value="FLUORIDE EXPORT PROTEIN 1-RELATED"/>
    <property type="match status" value="1"/>
</dbReference>
<reference evidence="12 13" key="1">
    <citation type="submission" date="2020-10" db="EMBL/GenBank/DDBJ databases">
        <title>Wide distribution of Phycisphaera-like planctomycetes from WD2101 soil group in peatlands and genome analysis of the first cultivated representative.</title>
        <authorList>
            <person name="Dedysh S.N."/>
            <person name="Beletsky A.V."/>
            <person name="Ivanova A."/>
            <person name="Kulichevskaya I.S."/>
            <person name="Suzina N.E."/>
            <person name="Philippov D.A."/>
            <person name="Rakitin A.L."/>
            <person name="Mardanov A.V."/>
            <person name="Ravin N.V."/>
        </authorList>
    </citation>
    <scope>NUCLEOTIDE SEQUENCE [LARGE SCALE GENOMIC DNA]</scope>
    <source>
        <strain evidence="12 13">M1803</strain>
    </source>
</reference>
<keyword evidence="13" id="KW-1185">Reference proteome</keyword>
<organism evidence="12 13">
    <name type="scientific">Humisphaera borealis</name>
    <dbReference type="NCBI Taxonomy" id="2807512"/>
    <lineage>
        <taxon>Bacteria</taxon>
        <taxon>Pseudomonadati</taxon>
        <taxon>Planctomycetota</taxon>
        <taxon>Phycisphaerae</taxon>
        <taxon>Tepidisphaerales</taxon>
        <taxon>Tepidisphaeraceae</taxon>
        <taxon>Humisphaera</taxon>
    </lineage>
</organism>
<dbReference type="AlphaFoldDB" id="A0A7M2WYS0"/>
<dbReference type="EMBL" id="CP063458">
    <property type="protein sequence ID" value="QOV89620.1"/>
    <property type="molecule type" value="Genomic_DNA"/>
</dbReference>
<evidence type="ECO:0000256" key="4">
    <source>
        <dbReference type="ARBA" id="ARBA00022692"/>
    </source>
</evidence>
<evidence type="ECO:0000256" key="7">
    <source>
        <dbReference type="ARBA" id="ARBA00023136"/>
    </source>
</evidence>
<feature type="binding site" evidence="11">
    <location>
        <position position="81"/>
    </location>
    <ligand>
        <name>Na(+)</name>
        <dbReference type="ChEBI" id="CHEBI:29101"/>
        <note>structural</note>
    </ligand>
</feature>
<comment type="catalytic activity">
    <reaction evidence="10">
        <text>fluoride(in) = fluoride(out)</text>
        <dbReference type="Rhea" id="RHEA:76159"/>
        <dbReference type="ChEBI" id="CHEBI:17051"/>
    </reaction>
    <physiologicalReaction direction="left-to-right" evidence="10">
        <dbReference type="Rhea" id="RHEA:76160"/>
    </physiologicalReaction>
</comment>
<keyword evidence="4 11" id="KW-0812">Transmembrane</keyword>
<dbReference type="GO" id="GO:0140114">
    <property type="term" value="P:cellular detoxification of fluoride"/>
    <property type="evidence" value="ECO:0007669"/>
    <property type="project" value="UniProtKB-UniRule"/>
</dbReference>
<keyword evidence="11" id="KW-0915">Sodium</keyword>
<evidence type="ECO:0000256" key="2">
    <source>
        <dbReference type="ARBA" id="ARBA00022475"/>
    </source>
</evidence>
<evidence type="ECO:0000256" key="11">
    <source>
        <dbReference type="HAMAP-Rule" id="MF_00454"/>
    </source>
</evidence>
<comment type="subcellular location">
    <subcellularLocation>
        <location evidence="1 11">Cell membrane</location>
        <topology evidence="1 11">Multi-pass membrane protein</topology>
    </subcellularLocation>
</comment>
<comment type="function">
    <text evidence="11">Fluoride-specific ion channel. Important for reducing fluoride concentration in the cell, thus reducing its toxicity.</text>
</comment>
<feature type="transmembrane region" description="Helical" evidence="11">
    <location>
        <begin position="37"/>
        <end position="58"/>
    </location>
</feature>
<protein>
    <recommendedName>
        <fullName evidence="11">Fluoride-specific ion channel FluC</fullName>
    </recommendedName>
</protein>
<dbReference type="Proteomes" id="UP000593765">
    <property type="component" value="Chromosome"/>
</dbReference>
<keyword evidence="11" id="KW-0479">Metal-binding</keyword>
<dbReference type="InterPro" id="IPR003691">
    <property type="entry name" value="FluC"/>
</dbReference>
<evidence type="ECO:0000256" key="10">
    <source>
        <dbReference type="ARBA" id="ARBA00035585"/>
    </source>
</evidence>
<accession>A0A7M2WYS0</accession>
<dbReference type="GO" id="GO:0005886">
    <property type="term" value="C:plasma membrane"/>
    <property type="evidence" value="ECO:0007669"/>
    <property type="project" value="UniProtKB-SubCell"/>
</dbReference>
<evidence type="ECO:0000313" key="13">
    <source>
        <dbReference type="Proteomes" id="UP000593765"/>
    </source>
</evidence>
<keyword evidence="5 11" id="KW-1133">Transmembrane helix</keyword>
<comment type="activity regulation">
    <text evidence="11">Na(+) is not transported, but it plays an essential structural role and its presence is essential for fluoride channel function.</text>
</comment>
<dbReference type="GO" id="GO:0046872">
    <property type="term" value="F:metal ion binding"/>
    <property type="evidence" value="ECO:0007669"/>
    <property type="project" value="UniProtKB-KW"/>
</dbReference>
<evidence type="ECO:0000256" key="8">
    <source>
        <dbReference type="ARBA" id="ARBA00023303"/>
    </source>
</evidence>
<comment type="similarity">
    <text evidence="9 11">Belongs to the fluoride channel Fluc/FEX (TC 1.A.43) family.</text>
</comment>
<keyword evidence="8 11" id="KW-0407">Ion channel</keyword>
<keyword evidence="7 11" id="KW-0472">Membrane</keyword>
<keyword evidence="11" id="KW-0813">Transport</keyword>
<evidence type="ECO:0000256" key="1">
    <source>
        <dbReference type="ARBA" id="ARBA00004651"/>
    </source>
</evidence>